<evidence type="ECO:0000313" key="3">
    <source>
        <dbReference type="Proteomes" id="UP001054945"/>
    </source>
</evidence>
<comment type="caution">
    <text evidence="2">The sequence shown here is derived from an EMBL/GenBank/DDBJ whole genome shotgun (WGS) entry which is preliminary data.</text>
</comment>
<dbReference type="AlphaFoldDB" id="A0AAV4V277"/>
<dbReference type="EMBL" id="BPLR01013849">
    <property type="protein sequence ID" value="GIY64241.1"/>
    <property type="molecule type" value="Genomic_DNA"/>
</dbReference>
<organism evidence="2 3">
    <name type="scientific">Caerostris extrusa</name>
    <name type="common">Bark spider</name>
    <name type="synonym">Caerostris bankana</name>
    <dbReference type="NCBI Taxonomy" id="172846"/>
    <lineage>
        <taxon>Eukaryota</taxon>
        <taxon>Metazoa</taxon>
        <taxon>Ecdysozoa</taxon>
        <taxon>Arthropoda</taxon>
        <taxon>Chelicerata</taxon>
        <taxon>Arachnida</taxon>
        <taxon>Araneae</taxon>
        <taxon>Araneomorphae</taxon>
        <taxon>Entelegynae</taxon>
        <taxon>Araneoidea</taxon>
        <taxon>Araneidae</taxon>
        <taxon>Caerostris</taxon>
    </lineage>
</organism>
<feature type="compositionally biased region" description="Basic and acidic residues" evidence="1">
    <location>
        <begin position="16"/>
        <end position="31"/>
    </location>
</feature>
<evidence type="ECO:0000313" key="2">
    <source>
        <dbReference type="EMBL" id="GIY64241.1"/>
    </source>
</evidence>
<keyword evidence="3" id="KW-1185">Reference proteome</keyword>
<name>A0AAV4V277_CAEEX</name>
<sequence length="101" mass="11206">MKHDDGIKNSEMSSSPERDSPEHSSQEKSENFDVNSDVDDELKKLLRKQSIKISSNDVTDNATVNSGIPVHESVSSNENELVECAISENRRSSSENETVII</sequence>
<feature type="region of interest" description="Disordered" evidence="1">
    <location>
        <begin position="1"/>
        <end position="37"/>
    </location>
</feature>
<accession>A0AAV4V277</accession>
<dbReference type="Proteomes" id="UP001054945">
    <property type="component" value="Unassembled WGS sequence"/>
</dbReference>
<evidence type="ECO:0000256" key="1">
    <source>
        <dbReference type="SAM" id="MobiDB-lite"/>
    </source>
</evidence>
<gene>
    <name evidence="2" type="ORF">CEXT_787111</name>
</gene>
<reference evidence="2 3" key="1">
    <citation type="submission" date="2021-06" db="EMBL/GenBank/DDBJ databases">
        <title>Caerostris extrusa draft genome.</title>
        <authorList>
            <person name="Kono N."/>
            <person name="Arakawa K."/>
        </authorList>
    </citation>
    <scope>NUCLEOTIDE SEQUENCE [LARGE SCALE GENOMIC DNA]</scope>
</reference>
<protein>
    <submittedName>
        <fullName evidence="2">Uncharacterized protein</fullName>
    </submittedName>
</protein>
<proteinExistence type="predicted"/>